<dbReference type="GO" id="GO:0008616">
    <property type="term" value="P:tRNA queuosine(34) biosynthetic process"/>
    <property type="evidence" value="ECO:0007669"/>
    <property type="project" value="UniProtKB-UniRule"/>
</dbReference>
<dbReference type="NCBIfam" id="TIGR00449">
    <property type="entry name" value="tgt_general"/>
    <property type="match status" value="1"/>
</dbReference>
<dbReference type="FunFam" id="3.20.20.105:FF:000001">
    <property type="entry name" value="Queuine tRNA-ribosyltransferase"/>
    <property type="match status" value="1"/>
</dbReference>
<keyword evidence="2 7" id="KW-0328">Glycosyltransferase</keyword>
<evidence type="ECO:0000256" key="3">
    <source>
        <dbReference type="ARBA" id="ARBA00022679"/>
    </source>
</evidence>
<dbReference type="Pfam" id="PF01702">
    <property type="entry name" value="TGT"/>
    <property type="match status" value="1"/>
</dbReference>
<feature type="binding site" evidence="7">
    <location>
        <position position="314"/>
    </location>
    <ligand>
        <name>Zn(2+)</name>
        <dbReference type="ChEBI" id="CHEBI:29105"/>
    </ligand>
</feature>
<evidence type="ECO:0000256" key="4">
    <source>
        <dbReference type="ARBA" id="ARBA00022694"/>
    </source>
</evidence>
<dbReference type="PANTHER" id="PTHR46499:SF1">
    <property type="entry name" value="QUEUINE TRNA-RIBOSYLTRANSFERASE"/>
    <property type="match status" value="1"/>
</dbReference>
<dbReference type="GO" id="GO:0005829">
    <property type="term" value="C:cytosol"/>
    <property type="evidence" value="ECO:0007669"/>
    <property type="project" value="TreeGrafter"/>
</dbReference>
<dbReference type="PANTHER" id="PTHR46499">
    <property type="entry name" value="QUEUINE TRNA-RIBOSYLTRANSFERASE"/>
    <property type="match status" value="1"/>
</dbReference>
<feature type="active site" description="Nucleophile" evidence="7">
    <location>
        <position position="271"/>
    </location>
</feature>
<proteinExistence type="inferred from homology"/>
<evidence type="ECO:0000256" key="5">
    <source>
        <dbReference type="ARBA" id="ARBA00022785"/>
    </source>
</evidence>
<feature type="binding site" evidence="7">
    <location>
        <position position="194"/>
    </location>
    <ligand>
        <name>substrate</name>
    </ligand>
</feature>
<evidence type="ECO:0000313" key="9">
    <source>
        <dbReference type="EMBL" id="MDF1610665.1"/>
    </source>
</evidence>
<feature type="binding site" evidence="7">
    <location>
        <position position="311"/>
    </location>
    <ligand>
        <name>Zn(2+)</name>
        <dbReference type="ChEBI" id="CHEBI:29105"/>
    </ligand>
</feature>
<dbReference type="Gene3D" id="3.20.20.105">
    <property type="entry name" value="Queuine tRNA-ribosyltransferase-like"/>
    <property type="match status" value="1"/>
</dbReference>
<feature type="active site" description="Proton acceptor" evidence="7">
    <location>
        <position position="92"/>
    </location>
</feature>
<dbReference type="HAMAP" id="MF_00168">
    <property type="entry name" value="Q_tRNA_Tgt"/>
    <property type="match status" value="1"/>
</dbReference>
<dbReference type="InterPro" id="IPR001589">
    <property type="entry name" value="Actinin_actin-bd_CS"/>
</dbReference>
<dbReference type="InterPro" id="IPR036511">
    <property type="entry name" value="TGT-like_sf"/>
</dbReference>
<keyword evidence="7" id="KW-0479">Metal-binding</keyword>
<dbReference type="Proteomes" id="UP001221302">
    <property type="component" value="Unassembled WGS sequence"/>
</dbReference>
<feature type="binding site" evidence="7">
    <location>
        <position position="309"/>
    </location>
    <ligand>
        <name>Zn(2+)</name>
        <dbReference type="ChEBI" id="CHEBI:29105"/>
    </ligand>
</feature>
<protein>
    <recommendedName>
        <fullName evidence="7">Queuine tRNA-ribosyltransferase</fullName>
        <ecNumber evidence="7">2.4.2.29</ecNumber>
    </recommendedName>
    <alternativeName>
        <fullName evidence="7">Guanine insertion enzyme</fullName>
    </alternativeName>
    <alternativeName>
        <fullName evidence="7">tRNA-guanine transglycosylase</fullName>
    </alternativeName>
</protein>
<feature type="binding site" evidence="7">
    <location>
        <position position="221"/>
    </location>
    <ligand>
        <name>substrate</name>
    </ligand>
</feature>
<dbReference type="EC" id="2.4.2.29" evidence="7"/>
<comment type="subunit">
    <text evidence="7">Homodimer. Within each dimer, one monomer is responsible for RNA recognition and catalysis, while the other monomer binds to the replacement base PreQ1.</text>
</comment>
<evidence type="ECO:0000256" key="7">
    <source>
        <dbReference type="HAMAP-Rule" id="MF_00168"/>
    </source>
</evidence>
<dbReference type="InterPro" id="IPR002616">
    <property type="entry name" value="tRNA_ribo_trans-like"/>
</dbReference>
<dbReference type="AlphaFoldDB" id="A0AAE3TBC4"/>
<sequence>MKFTLIKTDTNSKARIGEIYTSHGVIRTPIFMPVGTQGTVKAITQRVLDNEINAEIILSNTYHLYLRPGTEILEKAGGLHKFMNWNKPILTDSGGFQIYSLSELRKIKKDGVQFKSHLDGSMHYFTPQKVIEIQRSIGSDIMMPLDECTPYPCDFDYAKKSKELTSQWAVLNKKAFEDTKSLYGHDQYLFGIIQGSVYKELRESSAKDLVKLDFDGYSIGGLAVGEPTEEMYDIVDFTTDFIPENKPRYLMGVGRPENILEAIARGVDMFDCVMPTRNARNAYLFTSLGIVSMRNSAYKDDFSPLDPNCDCYTCKNFTKSYLRHLFNSKEILALELATIHNLTFYLNLVRESRKRIEDGTFTEWKNKFIKIISINLQTKKEN</sequence>
<dbReference type="InterPro" id="IPR004803">
    <property type="entry name" value="TGT"/>
</dbReference>
<dbReference type="RefSeq" id="WP_321534430.1">
    <property type="nucleotide sequence ID" value="NZ_JARGDL010000001.1"/>
</dbReference>
<name>A0AAE3TBC4_9BACT</name>
<accession>A0AAE3TBC4</accession>
<dbReference type="GO" id="GO:0046872">
    <property type="term" value="F:metal ion binding"/>
    <property type="evidence" value="ECO:0007669"/>
    <property type="project" value="UniProtKB-KW"/>
</dbReference>
<reference evidence="9" key="1">
    <citation type="submission" date="2023-03" db="EMBL/GenBank/DDBJ databases">
        <title>Stygiobacter electus gen. nov., sp. nov., facultatively anaerobic thermotolerant bacterium of the class Ignavibacteria from a well of Yessentuki mineral water deposit.</title>
        <authorList>
            <person name="Podosokorskaya O.A."/>
            <person name="Elcheninov A.G."/>
            <person name="Petrova N.F."/>
            <person name="Zavarzina D.G."/>
            <person name="Kublanov I.V."/>
            <person name="Merkel A.Y."/>
        </authorList>
    </citation>
    <scope>NUCLEOTIDE SEQUENCE</scope>
    <source>
        <strain evidence="9">09-Me</strain>
    </source>
</reference>
<feature type="region of interest" description="RNA binding" evidence="7">
    <location>
        <begin position="252"/>
        <end position="258"/>
    </location>
</feature>
<evidence type="ECO:0000256" key="2">
    <source>
        <dbReference type="ARBA" id="ARBA00022676"/>
    </source>
</evidence>
<comment type="similarity">
    <text evidence="7">Belongs to the queuine tRNA-ribosyltransferase family.</text>
</comment>
<dbReference type="NCBIfam" id="TIGR00430">
    <property type="entry name" value="Q_tRNA_tgt"/>
    <property type="match status" value="1"/>
</dbReference>
<feature type="region of interest" description="RNA binding; important for wobble base 34 recognition" evidence="7">
    <location>
        <begin position="276"/>
        <end position="280"/>
    </location>
</feature>
<organism evidence="9 10">
    <name type="scientific">Stygiobacter electus</name>
    <dbReference type="NCBI Taxonomy" id="3032292"/>
    <lineage>
        <taxon>Bacteria</taxon>
        <taxon>Pseudomonadati</taxon>
        <taxon>Ignavibacteriota</taxon>
        <taxon>Ignavibacteria</taxon>
        <taxon>Ignavibacteriales</taxon>
        <taxon>Melioribacteraceae</taxon>
        <taxon>Stygiobacter</taxon>
    </lineage>
</organism>
<evidence type="ECO:0000256" key="6">
    <source>
        <dbReference type="ARBA" id="ARBA00050112"/>
    </source>
</evidence>
<keyword evidence="4 7" id="KW-0819">tRNA processing</keyword>
<feature type="binding site" evidence="7">
    <location>
        <position position="146"/>
    </location>
    <ligand>
        <name>substrate</name>
    </ligand>
</feature>
<comment type="catalytic activity">
    <reaction evidence="6 7">
        <text>7-aminomethyl-7-carbaguanine + guanosine(34) in tRNA = 7-aminomethyl-7-carbaguanosine(34) in tRNA + guanine</text>
        <dbReference type="Rhea" id="RHEA:24104"/>
        <dbReference type="Rhea" id="RHEA-COMP:10341"/>
        <dbReference type="Rhea" id="RHEA-COMP:10342"/>
        <dbReference type="ChEBI" id="CHEBI:16235"/>
        <dbReference type="ChEBI" id="CHEBI:58703"/>
        <dbReference type="ChEBI" id="CHEBI:74269"/>
        <dbReference type="ChEBI" id="CHEBI:82833"/>
        <dbReference type="EC" id="2.4.2.29"/>
    </reaction>
</comment>
<comment type="function">
    <text evidence="7">Catalyzes the base-exchange of a guanine (G) residue with the queuine precursor 7-aminomethyl-7-deazaguanine (PreQ1) at position 34 (anticodon wobble position) in tRNAs with GU(N) anticodons (tRNA-Asp, -Asn, -His and -Tyr). Catalysis occurs through a double-displacement mechanism. The nucleophile active site attacks the C1' of nucleotide 34 to detach the guanine base from the RNA, forming a covalent enzyme-RNA intermediate. The proton acceptor active site deprotonates the incoming PreQ1, allowing a nucleophilic attack on the C1' of the ribose to form the product. After dissociation, two additional enzymatic reactions on the tRNA convert PreQ1 to queuine (Q), resulting in the hypermodified nucleoside queuosine (7-(((4,5-cis-dihydroxy-2-cyclopenten-1-yl)amino)methyl)-7-deazaguanosine).</text>
</comment>
<evidence type="ECO:0000256" key="1">
    <source>
        <dbReference type="ARBA" id="ARBA00004691"/>
    </source>
</evidence>
<feature type="binding site" evidence="7">
    <location>
        <begin position="92"/>
        <end position="96"/>
    </location>
    <ligand>
        <name>substrate</name>
    </ligand>
</feature>
<dbReference type="InterPro" id="IPR050076">
    <property type="entry name" value="ArchSynthase1/Queuine_TRR"/>
</dbReference>
<dbReference type="PROSITE" id="PS00019">
    <property type="entry name" value="ACTININ_1"/>
    <property type="match status" value="1"/>
</dbReference>
<feature type="binding site" evidence="7">
    <location>
        <position position="340"/>
    </location>
    <ligand>
        <name>Zn(2+)</name>
        <dbReference type="ChEBI" id="CHEBI:29105"/>
    </ligand>
</feature>
<dbReference type="SUPFAM" id="SSF51713">
    <property type="entry name" value="tRNA-guanine transglycosylase"/>
    <property type="match status" value="1"/>
</dbReference>
<gene>
    <name evidence="7 9" type="primary">tgt</name>
    <name evidence="9" type="ORF">P0M35_00755</name>
</gene>
<evidence type="ECO:0000313" key="10">
    <source>
        <dbReference type="Proteomes" id="UP001221302"/>
    </source>
</evidence>
<keyword evidence="3 7" id="KW-0808">Transferase</keyword>
<feature type="domain" description="tRNA-guanine(15) transglycosylase-like" evidence="8">
    <location>
        <begin position="12"/>
        <end position="370"/>
    </location>
</feature>
<keyword evidence="7" id="KW-0862">Zinc</keyword>
<comment type="pathway">
    <text evidence="1 7">tRNA modification; tRNA-queuosine biosynthesis.</text>
</comment>
<evidence type="ECO:0000259" key="8">
    <source>
        <dbReference type="Pfam" id="PF01702"/>
    </source>
</evidence>
<keyword evidence="5 7" id="KW-0671">Queuosine biosynthesis</keyword>
<dbReference type="GO" id="GO:0008479">
    <property type="term" value="F:tRNA-guanosine(34) queuine transglycosylase activity"/>
    <property type="evidence" value="ECO:0007669"/>
    <property type="project" value="UniProtKB-UniRule"/>
</dbReference>
<comment type="cofactor">
    <cofactor evidence="7">
        <name>Zn(2+)</name>
        <dbReference type="ChEBI" id="CHEBI:29105"/>
    </cofactor>
    <text evidence="7">Binds 1 zinc ion per subunit.</text>
</comment>
<dbReference type="EMBL" id="JARGDL010000001">
    <property type="protein sequence ID" value="MDF1610665.1"/>
    <property type="molecule type" value="Genomic_DNA"/>
</dbReference>
<comment type="caution">
    <text evidence="9">The sequence shown here is derived from an EMBL/GenBank/DDBJ whole genome shotgun (WGS) entry which is preliminary data.</text>
</comment>
<keyword evidence="10" id="KW-1185">Reference proteome</keyword>